<dbReference type="PANTHER" id="PTHR43179:SF12">
    <property type="entry name" value="GALACTOFURANOSYLTRANSFERASE GLFT2"/>
    <property type="match status" value="1"/>
</dbReference>
<dbReference type="EMBL" id="MHOS01000034">
    <property type="protein sequence ID" value="OGZ67602.1"/>
    <property type="molecule type" value="Genomic_DNA"/>
</dbReference>
<dbReference type="CDD" id="cd04186">
    <property type="entry name" value="GT_2_like_c"/>
    <property type="match status" value="1"/>
</dbReference>
<feature type="transmembrane region" description="Helical" evidence="4">
    <location>
        <begin position="224"/>
        <end position="246"/>
    </location>
</feature>
<protein>
    <recommendedName>
        <fullName evidence="5">Glycosyltransferase 2-like domain-containing protein</fullName>
    </recommendedName>
</protein>
<dbReference type="PANTHER" id="PTHR43179">
    <property type="entry name" value="RHAMNOSYLTRANSFERASE WBBL"/>
    <property type="match status" value="1"/>
</dbReference>
<reference evidence="6 7" key="1">
    <citation type="journal article" date="2016" name="Nat. Commun.">
        <title>Thousands of microbial genomes shed light on interconnected biogeochemical processes in an aquifer system.</title>
        <authorList>
            <person name="Anantharaman K."/>
            <person name="Brown C.T."/>
            <person name="Hug L.A."/>
            <person name="Sharon I."/>
            <person name="Castelle C.J."/>
            <person name="Probst A.J."/>
            <person name="Thomas B.C."/>
            <person name="Singh A."/>
            <person name="Wilkins M.J."/>
            <person name="Karaoz U."/>
            <person name="Brodie E.L."/>
            <person name="Williams K.H."/>
            <person name="Hubbard S.S."/>
            <person name="Banfield J.F."/>
        </authorList>
    </citation>
    <scope>NUCLEOTIDE SEQUENCE [LARGE SCALE GENOMIC DNA]</scope>
</reference>
<dbReference type="AlphaFoldDB" id="A0A1G2HYH9"/>
<evidence type="ECO:0000256" key="4">
    <source>
        <dbReference type="SAM" id="Phobius"/>
    </source>
</evidence>
<evidence type="ECO:0000256" key="2">
    <source>
        <dbReference type="ARBA" id="ARBA00022676"/>
    </source>
</evidence>
<dbReference type="SUPFAM" id="SSF53448">
    <property type="entry name" value="Nucleotide-diphospho-sugar transferases"/>
    <property type="match status" value="1"/>
</dbReference>
<keyword evidence="4" id="KW-1133">Transmembrane helix</keyword>
<dbReference type="Gene3D" id="3.90.550.10">
    <property type="entry name" value="Spore Coat Polysaccharide Biosynthesis Protein SpsA, Chain A"/>
    <property type="match status" value="1"/>
</dbReference>
<dbReference type="Proteomes" id="UP000176421">
    <property type="component" value="Unassembled WGS sequence"/>
</dbReference>
<evidence type="ECO:0000256" key="1">
    <source>
        <dbReference type="ARBA" id="ARBA00006739"/>
    </source>
</evidence>
<name>A0A1G2HYH9_9BACT</name>
<dbReference type="STRING" id="1802206.A3D35_02430"/>
<keyword evidence="4" id="KW-0812">Transmembrane</keyword>
<evidence type="ECO:0000259" key="5">
    <source>
        <dbReference type="Pfam" id="PF00535"/>
    </source>
</evidence>
<sequence length="314" mass="37717">MKRLLDSLVSQTYKNYEIIVVDNHSKDDSVSFIKENYGETIRLVISDKNRGFAGGNNLGVLHAKGRYLLFMNTDVWVETNFLEQLWNFYKNHSYDVISPLEADYNALFKGKPYISAIDFLGHPTHLWGDYPFDQSFYLTGSCFFVSRQIYQESYGLDEDFFMYSEEVDWFWRLTLFGKSFSYVSDIFYYHAKKDSAKKISYNIFLWRNENILQMLLKNYAWYNLLWIIPIYFLQNFFEVLFFLVIFRPDISYSYIQGWVFNILHLKKIIEKRSLIQRRRVVSDFQMMKKMYFGFGKIKHLVSFLNHGQQKRKNS</sequence>
<evidence type="ECO:0000313" key="7">
    <source>
        <dbReference type="Proteomes" id="UP000176421"/>
    </source>
</evidence>
<dbReference type="InterPro" id="IPR001173">
    <property type="entry name" value="Glyco_trans_2-like"/>
</dbReference>
<comment type="caution">
    <text evidence="6">The sequence shown here is derived from an EMBL/GenBank/DDBJ whole genome shotgun (WGS) entry which is preliminary data.</text>
</comment>
<keyword evidence="2" id="KW-0328">Glycosyltransferase</keyword>
<evidence type="ECO:0000313" key="6">
    <source>
        <dbReference type="EMBL" id="OGZ67602.1"/>
    </source>
</evidence>
<dbReference type="GO" id="GO:0016757">
    <property type="term" value="F:glycosyltransferase activity"/>
    <property type="evidence" value="ECO:0007669"/>
    <property type="project" value="UniProtKB-KW"/>
</dbReference>
<dbReference type="Pfam" id="PF00535">
    <property type="entry name" value="Glycos_transf_2"/>
    <property type="match status" value="1"/>
</dbReference>
<comment type="similarity">
    <text evidence="1">Belongs to the glycosyltransferase 2 family.</text>
</comment>
<keyword evidence="3" id="KW-0808">Transferase</keyword>
<evidence type="ECO:0000256" key="3">
    <source>
        <dbReference type="ARBA" id="ARBA00022679"/>
    </source>
</evidence>
<gene>
    <name evidence="6" type="ORF">A3D35_02430</name>
</gene>
<accession>A0A1G2HYH9</accession>
<proteinExistence type="inferred from homology"/>
<dbReference type="InterPro" id="IPR029044">
    <property type="entry name" value="Nucleotide-diphossugar_trans"/>
</dbReference>
<keyword evidence="4" id="KW-0472">Membrane</keyword>
<organism evidence="6 7">
    <name type="scientific">Candidatus Staskawiczbacteria bacterium RIFCSPHIGHO2_02_FULL_34_9</name>
    <dbReference type="NCBI Taxonomy" id="1802206"/>
    <lineage>
        <taxon>Bacteria</taxon>
        <taxon>Candidatus Staskawicziibacteriota</taxon>
    </lineage>
</organism>
<feature type="domain" description="Glycosyltransferase 2-like" evidence="5">
    <location>
        <begin position="2"/>
        <end position="151"/>
    </location>
</feature>